<evidence type="ECO:0000313" key="2">
    <source>
        <dbReference type="Proteomes" id="UP000178417"/>
    </source>
</evidence>
<accession>A0A1F4SN42</accession>
<gene>
    <name evidence="1" type="ORF">A2310_01070</name>
</gene>
<dbReference type="AlphaFoldDB" id="A0A1F4SN42"/>
<protein>
    <submittedName>
        <fullName evidence="1">Uncharacterized protein</fullName>
    </submittedName>
</protein>
<dbReference type="Gene3D" id="3.30.70.120">
    <property type="match status" value="1"/>
</dbReference>
<reference evidence="1 2" key="1">
    <citation type="journal article" date="2016" name="Nat. Commun.">
        <title>Thousands of microbial genomes shed light on interconnected biogeochemical processes in an aquifer system.</title>
        <authorList>
            <person name="Anantharaman K."/>
            <person name="Brown C.T."/>
            <person name="Hug L.A."/>
            <person name="Sharon I."/>
            <person name="Castelle C.J."/>
            <person name="Probst A.J."/>
            <person name="Thomas B.C."/>
            <person name="Singh A."/>
            <person name="Wilkins M.J."/>
            <person name="Karaoz U."/>
            <person name="Brodie E.L."/>
            <person name="Williams K.H."/>
            <person name="Hubbard S.S."/>
            <person name="Banfield J.F."/>
        </authorList>
    </citation>
    <scope>NUCLEOTIDE SEQUENCE [LARGE SCALE GENOMIC DNA]</scope>
</reference>
<dbReference type="InterPro" id="IPR015867">
    <property type="entry name" value="N-reg_PII/ATP_PRibTrfase_C"/>
</dbReference>
<organism evidence="1 2">
    <name type="scientific">candidate division WOR-1 bacterium RIFOXYB2_FULL_37_13</name>
    <dbReference type="NCBI Taxonomy" id="1802579"/>
    <lineage>
        <taxon>Bacteria</taxon>
        <taxon>Bacillati</taxon>
        <taxon>Saganbacteria</taxon>
    </lineage>
</organism>
<evidence type="ECO:0000313" key="1">
    <source>
        <dbReference type="EMBL" id="OGC21858.1"/>
    </source>
</evidence>
<name>A0A1F4SN42_UNCSA</name>
<proteinExistence type="predicted"/>
<comment type="caution">
    <text evidence="1">The sequence shown here is derived from an EMBL/GenBank/DDBJ whole genome shotgun (WGS) entry which is preliminary data.</text>
</comment>
<dbReference type="Proteomes" id="UP000178417">
    <property type="component" value="Unassembled WGS sequence"/>
</dbReference>
<dbReference type="EMBL" id="MEUB01000035">
    <property type="protein sequence ID" value="OGC21858.1"/>
    <property type="molecule type" value="Genomic_DNA"/>
</dbReference>
<sequence length="96" mass="10747">MNAVFIVFSAPLELLVFGALKKLQVKFYTKLPYLLGEGGESEPHLDTQIWPGFNMGLFVVTDVKTKDMILKEIKAIKAGYLKEGIKAYVIPISEEI</sequence>
<dbReference type="NCBIfam" id="NF045581">
    <property type="entry name" value="PG0541_fam"/>
    <property type="match status" value="1"/>
</dbReference>
<dbReference type="STRING" id="1802579.A2310_01070"/>